<evidence type="ECO:0000313" key="8">
    <source>
        <dbReference type="EMBL" id="WEK12992.1"/>
    </source>
</evidence>
<proteinExistence type="predicted"/>
<dbReference type="EMBL" id="CP119321">
    <property type="protein sequence ID" value="WEK12992.1"/>
    <property type="molecule type" value="Genomic_DNA"/>
</dbReference>
<evidence type="ECO:0000256" key="2">
    <source>
        <dbReference type="ARBA" id="ARBA00022475"/>
    </source>
</evidence>
<accession>A0AAJ5W1U3</accession>
<dbReference type="CDD" id="cd06579">
    <property type="entry name" value="TM_PBP1_transp_AraH_like"/>
    <property type="match status" value="1"/>
</dbReference>
<reference evidence="8" key="1">
    <citation type="submission" date="2023-03" db="EMBL/GenBank/DDBJ databases">
        <title>Andean soil-derived lignocellulolytic bacterial consortium as a source of novel taxa and putative plastic-active enzymes.</title>
        <authorList>
            <person name="Diaz-Garcia L."/>
            <person name="Chuvochina M."/>
            <person name="Feuerriegel G."/>
            <person name="Bunk B."/>
            <person name="Sproer C."/>
            <person name="Streit W.R."/>
            <person name="Rodriguez L.M."/>
            <person name="Overmann J."/>
            <person name="Jimenez D.J."/>
        </authorList>
    </citation>
    <scope>NUCLEOTIDE SEQUENCE</scope>
    <source>
        <strain evidence="8">MAG 4610</strain>
    </source>
</reference>
<feature type="transmembrane region" description="Helical" evidence="7">
    <location>
        <begin position="9"/>
        <end position="27"/>
    </location>
</feature>
<feature type="transmembrane region" description="Helical" evidence="7">
    <location>
        <begin position="157"/>
        <end position="180"/>
    </location>
</feature>
<evidence type="ECO:0000256" key="1">
    <source>
        <dbReference type="ARBA" id="ARBA00004651"/>
    </source>
</evidence>
<feature type="transmembrane region" description="Helical" evidence="7">
    <location>
        <begin position="67"/>
        <end position="84"/>
    </location>
</feature>
<evidence type="ECO:0000313" key="9">
    <source>
        <dbReference type="Proteomes" id="UP001213972"/>
    </source>
</evidence>
<feature type="transmembrane region" description="Helical" evidence="7">
    <location>
        <begin position="211"/>
        <end position="230"/>
    </location>
</feature>
<feature type="compositionally biased region" description="Low complexity" evidence="6">
    <location>
        <begin position="343"/>
        <end position="356"/>
    </location>
</feature>
<dbReference type="PANTHER" id="PTHR32196">
    <property type="entry name" value="ABC TRANSPORTER PERMEASE PROTEIN YPHD-RELATED-RELATED"/>
    <property type="match status" value="1"/>
</dbReference>
<evidence type="ECO:0000256" key="5">
    <source>
        <dbReference type="ARBA" id="ARBA00023136"/>
    </source>
</evidence>
<keyword evidence="3 7" id="KW-0812">Transmembrane</keyword>
<dbReference type="GO" id="GO:0005886">
    <property type="term" value="C:plasma membrane"/>
    <property type="evidence" value="ECO:0007669"/>
    <property type="project" value="UniProtKB-SubCell"/>
</dbReference>
<dbReference type="GO" id="GO:0022857">
    <property type="term" value="F:transmembrane transporter activity"/>
    <property type="evidence" value="ECO:0007669"/>
    <property type="project" value="InterPro"/>
</dbReference>
<keyword evidence="5 7" id="KW-0472">Membrane</keyword>
<feature type="transmembrane region" description="Helical" evidence="7">
    <location>
        <begin position="250"/>
        <end position="275"/>
    </location>
</feature>
<evidence type="ECO:0000256" key="3">
    <source>
        <dbReference type="ARBA" id="ARBA00022692"/>
    </source>
</evidence>
<feature type="region of interest" description="Disordered" evidence="6">
    <location>
        <begin position="323"/>
        <end position="356"/>
    </location>
</feature>
<gene>
    <name evidence="8" type="ORF">P0Y48_11035</name>
</gene>
<comment type="subcellular location">
    <subcellularLocation>
        <location evidence="1">Cell membrane</location>
        <topology evidence="1">Multi-pass membrane protein</topology>
    </subcellularLocation>
</comment>
<feature type="transmembrane region" description="Helical" evidence="7">
    <location>
        <begin position="39"/>
        <end position="60"/>
    </location>
</feature>
<dbReference type="Pfam" id="PF02653">
    <property type="entry name" value="BPD_transp_2"/>
    <property type="match status" value="1"/>
</dbReference>
<dbReference type="InterPro" id="IPR001851">
    <property type="entry name" value="ABC_transp_permease"/>
</dbReference>
<feature type="transmembrane region" description="Helical" evidence="7">
    <location>
        <begin position="90"/>
        <end position="112"/>
    </location>
</feature>
<dbReference type="AlphaFoldDB" id="A0AAJ5W1U3"/>
<dbReference type="Proteomes" id="UP001213972">
    <property type="component" value="Chromosome"/>
</dbReference>
<feature type="transmembrane region" description="Helical" evidence="7">
    <location>
        <begin position="119"/>
        <end position="137"/>
    </location>
</feature>
<name>A0AAJ5W1U3_9MICO</name>
<dbReference type="PANTHER" id="PTHR32196:SF72">
    <property type="entry name" value="RIBOSE IMPORT PERMEASE PROTEIN RBSC"/>
    <property type="match status" value="1"/>
</dbReference>
<keyword evidence="4 7" id="KW-1133">Transmembrane helix</keyword>
<keyword evidence="2" id="KW-1003">Cell membrane</keyword>
<organism evidence="8 9">
    <name type="scientific">Candidatus Microbacterium phytovorans</name>
    <dbReference type="NCBI Taxonomy" id="3121374"/>
    <lineage>
        <taxon>Bacteria</taxon>
        <taxon>Bacillati</taxon>
        <taxon>Actinomycetota</taxon>
        <taxon>Actinomycetes</taxon>
        <taxon>Micrococcales</taxon>
        <taxon>Microbacteriaceae</taxon>
        <taxon>Microbacterium</taxon>
    </lineage>
</organism>
<evidence type="ECO:0000256" key="4">
    <source>
        <dbReference type="ARBA" id="ARBA00022989"/>
    </source>
</evidence>
<sequence length="356" mass="36561">MNVTQLKILLAKNGAIVALILLVIVFTMLNPRFVQPGNLITIVLSMAEVGIIAIPLAYLVMSGSIDLSVGSVASLGSVVCGMVATGSGSIWLGILAGTAAGVVTGLVTGILVEHLRLNPLVVTLGLLNVWAGLALFLTNGRTITGLPADSRAVAGFALFGVVPLPMLLLLIVTVAAWWVLNYRPFGRQLLAAGGNQRAAFLMGINVRSVRLRLFVLTGVAAAFAGALMTLKLQAGSPTTGQGLEFSALTVVLLGGVAVAGGAGRISGVIAGLLFVGVLRNGLVILGVSQFLQTMIVGLTLVVAISLDETLQRVLKSAWNSLAKQRTAQKTPEPQDADTDASTDTDAPADAAAPARS</sequence>
<feature type="transmembrane region" description="Helical" evidence="7">
    <location>
        <begin position="282"/>
        <end position="306"/>
    </location>
</feature>
<evidence type="ECO:0000256" key="6">
    <source>
        <dbReference type="SAM" id="MobiDB-lite"/>
    </source>
</evidence>
<evidence type="ECO:0000256" key="7">
    <source>
        <dbReference type="SAM" id="Phobius"/>
    </source>
</evidence>
<protein>
    <submittedName>
        <fullName evidence="8">ABC transporter permease</fullName>
    </submittedName>
</protein>